<gene>
    <name evidence="2 4" type="ORF">BDZ99DRAFT_569570</name>
</gene>
<evidence type="ECO:0000313" key="3">
    <source>
        <dbReference type="Proteomes" id="UP000504636"/>
    </source>
</evidence>
<evidence type="ECO:0000313" key="4">
    <source>
        <dbReference type="RefSeq" id="XP_033578524.1"/>
    </source>
</evidence>
<feature type="domain" description="C2H2-type" evidence="1">
    <location>
        <begin position="438"/>
        <end position="460"/>
    </location>
</feature>
<protein>
    <recommendedName>
        <fullName evidence="1">C2H2-type domain-containing protein</fullName>
    </recommendedName>
</protein>
<reference evidence="4" key="3">
    <citation type="submission" date="2025-04" db="UniProtKB">
        <authorList>
            <consortium name="RefSeq"/>
        </authorList>
    </citation>
    <scope>IDENTIFICATION</scope>
    <source>
        <strain evidence="4">CBS 304.34</strain>
    </source>
</reference>
<dbReference type="Proteomes" id="UP000504636">
    <property type="component" value="Unplaced"/>
</dbReference>
<sequence length="616" mass="69783">MADEPFPYLYRTIFTLLVGPDKQRYPVHKELLASKSSAVAKLIDSPQLYSQIKKSLLESLNELERLPKAAPSSSTLNCIVRCIMKEAIWLDGRSAPYGLSGTAADLRPLRKEVVEALHDHDWNWRPDTEGSNIDESEDDSNTDGYSIRQGNFIFYDLREHRELDVLDNAVAILIKGAKKQLGQHCLHPRETEDVEKNRLKLPDERPRVVEMLVHALYTSRLQTMDARSVFHDTAPYDRLQVFCLAFELGITSIQQLIVESFLKKRTGPTPLRYILFALAAAENGSPAKKLLGWLLRDLSAELLSVCPDGQNLSLNAVGSAGIDECNDDEVLNLVCDDCWAYMTSISDVLKHVAETDHENVSKRTTKSKPFLLQKHKPMFEEFKAKLEAQQRRKCIHSELFRRPVSSTHKETIARGEESSIWDSALDVSASTPRKVFRCDECCEQLGSKSEMKNHTDFSCHEKFSELNPDEIRKLTNAEKKAVCQFKPSTPEDLVANDDEVNDDLYEHPRNVMTENAGTNLMENRRLTRAQHKLKRPTKAPTPGVVVANDEDDGYKLYENSATANPRRERSERPLSLTAITRRISQSRNRERVPLLHLSGGVIVLGRVGNNQLKLID</sequence>
<dbReference type="RefSeq" id="XP_033578524.1">
    <property type="nucleotide sequence ID" value="XM_033727896.1"/>
</dbReference>
<dbReference type="EMBL" id="MU003698">
    <property type="protein sequence ID" value="KAF2811560.1"/>
    <property type="molecule type" value="Genomic_DNA"/>
</dbReference>
<organism evidence="2">
    <name type="scientific">Mytilinidion resinicola</name>
    <dbReference type="NCBI Taxonomy" id="574789"/>
    <lineage>
        <taxon>Eukaryota</taxon>
        <taxon>Fungi</taxon>
        <taxon>Dikarya</taxon>
        <taxon>Ascomycota</taxon>
        <taxon>Pezizomycotina</taxon>
        <taxon>Dothideomycetes</taxon>
        <taxon>Pleosporomycetidae</taxon>
        <taxon>Mytilinidiales</taxon>
        <taxon>Mytilinidiaceae</taxon>
        <taxon>Mytilinidion</taxon>
    </lineage>
</organism>
<name>A0A6A6YRY0_9PEZI</name>
<reference evidence="4" key="2">
    <citation type="submission" date="2020-04" db="EMBL/GenBank/DDBJ databases">
        <authorList>
            <consortium name="NCBI Genome Project"/>
        </authorList>
    </citation>
    <scope>NUCLEOTIDE SEQUENCE</scope>
    <source>
        <strain evidence="4">CBS 304.34</strain>
    </source>
</reference>
<dbReference type="InterPro" id="IPR013087">
    <property type="entry name" value="Znf_C2H2_type"/>
</dbReference>
<proteinExistence type="predicted"/>
<dbReference type="AlphaFoldDB" id="A0A6A6YRY0"/>
<reference evidence="2 4" key="1">
    <citation type="journal article" date="2020" name="Stud. Mycol.">
        <title>101 Dothideomycetes genomes: a test case for predicting lifestyles and emergence of pathogens.</title>
        <authorList>
            <person name="Haridas S."/>
            <person name="Albert R."/>
            <person name="Binder M."/>
            <person name="Bloem J."/>
            <person name="Labutti K."/>
            <person name="Salamov A."/>
            <person name="Andreopoulos B."/>
            <person name="Baker S."/>
            <person name="Barry K."/>
            <person name="Bills G."/>
            <person name="Bluhm B."/>
            <person name="Cannon C."/>
            <person name="Castanera R."/>
            <person name="Culley D."/>
            <person name="Daum C."/>
            <person name="Ezra D."/>
            <person name="Gonzalez J."/>
            <person name="Henrissat B."/>
            <person name="Kuo A."/>
            <person name="Liang C."/>
            <person name="Lipzen A."/>
            <person name="Lutzoni F."/>
            <person name="Magnuson J."/>
            <person name="Mondo S."/>
            <person name="Nolan M."/>
            <person name="Ohm R."/>
            <person name="Pangilinan J."/>
            <person name="Park H.-J."/>
            <person name="Ramirez L."/>
            <person name="Alfaro M."/>
            <person name="Sun H."/>
            <person name="Tritt A."/>
            <person name="Yoshinaga Y."/>
            <person name="Zwiers L.-H."/>
            <person name="Turgeon B."/>
            <person name="Goodwin S."/>
            <person name="Spatafora J."/>
            <person name="Crous P."/>
            <person name="Grigoriev I."/>
        </authorList>
    </citation>
    <scope>NUCLEOTIDE SEQUENCE</scope>
    <source>
        <strain evidence="2 4">CBS 304.34</strain>
    </source>
</reference>
<dbReference type="OrthoDB" id="194443at2759"/>
<dbReference type="GeneID" id="54468789"/>
<accession>A0A6A6YRY0</accession>
<evidence type="ECO:0000259" key="1">
    <source>
        <dbReference type="PROSITE" id="PS00028"/>
    </source>
</evidence>
<keyword evidence="3" id="KW-1185">Reference proteome</keyword>
<dbReference type="PROSITE" id="PS00028">
    <property type="entry name" value="ZINC_FINGER_C2H2_1"/>
    <property type="match status" value="1"/>
</dbReference>
<evidence type="ECO:0000313" key="2">
    <source>
        <dbReference type="EMBL" id="KAF2811560.1"/>
    </source>
</evidence>